<dbReference type="Proteomes" id="UP000076871">
    <property type="component" value="Unassembled WGS sequence"/>
</dbReference>
<accession>A0A165C8P3</accession>
<dbReference type="GeneID" id="63819399"/>
<sequence length="76" mass="9229">MMFAHTRTSRVKNEQFWVLRWFFEVQKRPIAGQTHGEPQFYASSHFDIWQTRRYAEDISPSCSRDFGCLYLDARFF</sequence>
<evidence type="ECO:0000313" key="2">
    <source>
        <dbReference type="Proteomes" id="UP000076871"/>
    </source>
</evidence>
<keyword evidence="2" id="KW-1185">Reference proteome</keyword>
<name>A0A165C8P3_9APHY</name>
<dbReference type="RefSeq" id="XP_040760135.1">
    <property type="nucleotide sequence ID" value="XM_040902368.1"/>
</dbReference>
<proteinExistence type="predicted"/>
<organism evidence="1 2">
    <name type="scientific">Laetiporus sulphureus 93-53</name>
    <dbReference type="NCBI Taxonomy" id="1314785"/>
    <lineage>
        <taxon>Eukaryota</taxon>
        <taxon>Fungi</taxon>
        <taxon>Dikarya</taxon>
        <taxon>Basidiomycota</taxon>
        <taxon>Agaricomycotina</taxon>
        <taxon>Agaricomycetes</taxon>
        <taxon>Polyporales</taxon>
        <taxon>Laetiporus</taxon>
    </lineage>
</organism>
<dbReference type="InParanoid" id="A0A165C8P3"/>
<reference evidence="1 2" key="1">
    <citation type="journal article" date="2016" name="Mol. Biol. Evol.">
        <title>Comparative Genomics of Early-Diverging Mushroom-Forming Fungi Provides Insights into the Origins of Lignocellulose Decay Capabilities.</title>
        <authorList>
            <person name="Nagy L.G."/>
            <person name="Riley R."/>
            <person name="Tritt A."/>
            <person name="Adam C."/>
            <person name="Daum C."/>
            <person name="Floudas D."/>
            <person name="Sun H."/>
            <person name="Yadav J.S."/>
            <person name="Pangilinan J."/>
            <person name="Larsson K.H."/>
            <person name="Matsuura K."/>
            <person name="Barry K."/>
            <person name="Labutti K."/>
            <person name="Kuo R."/>
            <person name="Ohm R.A."/>
            <person name="Bhattacharya S.S."/>
            <person name="Shirouzu T."/>
            <person name="Yoshinaga Y."/>
            <person name="Martin F.M."/>
            <person name="Grigoriev I.V."/>
            <person name="Hibbett D.S."/>
        </authorList>
    </citation>
    <scope>NUCLEOTIDE SEQUENCE [LARGE SCALE GENOMIC DNA]</scope>
    <source>
        <strain evidence="1 2">93-53</strain>
    </source>
</reference>
<protein>
    <submittedName>
        <fullName evidence="1">Uncharacterized protein</fullName>
    </submittedName>
</protein>
<evidence type="ECO:0000313" key="1">
    <source>
        <dbReference type="EMBL" id="KZT02395.1"/>
    </source>
</evidence>
<dbReference type="AlphaFoldDB" id="A0A165C8P3"/>
<dbReference type="EMBL" id="KV427653">
    <property type="protein sequence ID" value="KZT02395.1"/>
    <property type="molecule type" value="Genomic_DNA"/>
</dbReference>
<gene>
    <name evidence="1" type="ORF">LAESUDRAFT_415420</name>
</gene>